<organism evidence="13 14">
    <name type="scientific">Alteribacter lacisalsi</name>
    <dbReference type="NCBI Taxonomy" id="2045244"/>
    <lineage>
        <taxon>Bacteria</taxon>
        <taxon>Bacillati</taxon>
        <taxon>Bacillota</taxon>
        <taxon>Bacilli</taxon>
        <taxon>Bacillales</taxon>
        <taxon>Bacillaceae</taxon>
        <taxon>Alteribacter</taxon>
    </lineage>
</organism>
<reference evidence="13 14" key="1">
    <citation type="submission" date="2017-10" db="EMBL/GenBank/DDBJ databases">
        <title>Bacillus sp. nov., a halophilic bacterium isolated from a Yangshapao Lake.</title>
        <authorList>
            <person name="Wang H."/>
        </authorList>
    </citation>
    <scope>NUCLEOTIDE SEQUENCE [LARGE SCALE GENOMIC DNA]</scope>
    <source>
        <strain evidence="13 14">YSP-3</strain>
    </source>
</reference>
<dbReference type="GO" id="GO:0008299">
    <property type="term" value="P:isoprenoid biosynthetic process"/>
    <property type="evidence" value="ECO:0007669"/>
    <property type="project" value="UniProtKB-UniRule"/>
</dbReference>
<dbReference type="NCBIfam" id="TIGR02151">
    <property type="entry name" value="IPP_isom_2"/>
    <property type="match status" value="1"/>
</dbReference>
<keyword evidence="2 11" id="KW-0963">Cytoplasm</keyword>
<dbReference type="GO" id="GO:0010181">
    <property type="term" value="F:FMN binding"/>
    <property type="evidence" value="ECO:0007669"/>
    <property type="project" value="UniProtKB-UniRule"/>
</dbReference>
<feature type="binding site" evidence="11">
    <location>
        <begin position="6"/>
        <end position="7"/>
    </location>
    <ligand>
        <name>substrate</name>
    </ligand>
</feature>
<evidence type="ECO:0000256" key="9">
    <source>
        <dbReference type="ARBA" id="ARBA00023235"/>
    </source>
</evidence>
<protein>
    <recommendedName>
        <fullName evidence="11">Isopentenyl-diphosphate delta-isomerase</fullName>
        <shortName evidence="11">IPP isomerase</shortName>
        <ecNumber evidence="11">5.3.3.2</ecNumber>
    </recommendedName>
    <alternativeName>
        <fullName evidence="11">Isopentenyl diphosphate:dimethylallyl diphosphate isomerase</fullName>
    </alternativeName>
    <alternativeName>
        <fullName evidence="11">Isopentenyl pyrophosphate isomerase</fullName>
    </alternativeName>
    <alternativeName>
        <fullName evidence="11">Type 2 isopentenyl diphosphate isomerase</fullName>
        <shortName evidence="11">IDI-2</shortName>
    </alternativeName>
</protein>
<dbReference type="PANTHER" id="PTHR43665:SF1">
    <property type="entry name" value="ISOPENTENYL-DIPHOSPHATE DELTA-ISOMERASE"/>
    <property type="match status" value="1"/>
</dbReference>
<proteinExistence type="inferred from homology"/>
<comment type="caution">
    <text evidence="13">The sequence shown here is derived from an EMBL/GenBank/DDBJ whole genome shotgun (WGS) entry which is preliminary data.</text>
</comment>
<evidence type="ECO:0000313" key="13">
    <source>
        <dbReference type="EMBL" id="PYZ98441.1"/>
    </source>
</evidence>
<dbReference type="SUPFAM" id="SSF51395">
    <property type="entry name" value="FMN-linked oxidoreductases"/>
    <property type="match status" value="1"/>
</dbReference>
<dbReference type="GO" id="GO:0016491">
    <property type="term" value="F:oxidoreductase activity"/>
    <property type="evidence" value="ECO:0007669"/>
    <property type="project" value="InterPro"/>
</dbReference>
<keyword evidence="8 11" id="KW-0414">Isoprene biosynthesis</keyword>
<dbReference type="PANTHER" id="PTHR43665">
    <property type="entry name" value="ISOPENTENYL-DIPHOSPHATE DELTA-ISOMERASE"/>
    <property type="match status" value="1"/>
</dbReference>
<gene>
    <name evidence="11" type="primary">fni</name>
    <name evidence="13" type="ORF">CR205_07570</name>
</gene>
<keyword evidence="6 11" id="KW-0460">Magnesium</keyword>
<keyword evidence="5 11" id="KW-0479">Metal-binding</keyword>
<comment type="function">
    <text evidence="11">Involved in the biosynthesis of isoprenoids. Catalyzes the 1,3-allylic rearrangement of the homoallylic substrate isopentenyl (IPP) to its allylic isomer, dimethylallyl diphosphate (DMAPP).</text>
</comment>
<evidence type="ECO:0000313" key="14">
    <source>
        <dbReference type="Proteomes" id="UP000248066"/>
    </source>
</evidence>
<comment type="subcellular location">
    <subcellularLocation>
        <location evidence="11">Cytoplasm</location>
    </subcellularLocation>
</comment>
<dbReference type="CDD" id="cd02811">
    <property type="entry name" value="IDI-2_FMN"/>
    <property type="match status" value="1"/>
</dbReference>
<dbReference type="GO" id="GO:0005737">
    <property type="term" value="C:cytoplasm"/>
    <property type="evidence" value="ECO:0007669"/>
    <property type="project" value="UniProtKB-SubCell"/>
</dbReference>
<feature type="binding site" evidence="11">
    <location>
        <position position="122"/>
    </location>
    <ligand>
        <name>FMN</name>
        <dbReference type="ChEBI" id="CHEBI:58210"/>
    </ligand>
</feature>
<evidence type="ECO:0000256" key="8">
    <source>
        <dbReference type="ARBA" id="ARBA00023229"/>
    </source>
</evidence>
<evidence type="ECO:0000256" key="3">
    <source>
        <dbReference type="ARBA" id="ARBA00022630"/>
    </source>
</evidence>
<dbReference type="InterPro" id="IPR013785">
    <property type="entry name" value="Aldolase_TIM"/>
</dbReference>
<evidence type="ECO:0000256" key="1">
    <source>
        <dbReference type="ARBA" id="ARBA00001917"/>
    </source>
</evidence>
<feature type="binding site" evidence="11">
    <location>
        <position position="153"/>
    </location>
    <ligand>
        <name>Mg(2+)</name>
        <dbReference type="ChEBI" id="CHEBI:18420"/>
    </ligand>
</feature>
<dbReference type="RefSeq" id="WP_110518317.1">
    <property type="nucleotide sequence ID" value="NZ_PDOF01000001.1"/>
</dbReference>
<dbReference type="InterPro" id="IPR011179">
    <property type="entry name" value="IPdP_isomerase"/>
</dbReference>
<keyword evidence="4 11" id="KW-0288">FMN</keyword>
<accession>A0A2W0HC50</accession>
<dbReference type="AlphaFoldDB" id="A0A2W0HC50"/>
<keyword evidence="9 11" id="KW-0413">Isomerase</keyword>
<dbReference type="OrthoDB" id="9795032at2"/>
<keyword evidence="7 11" id="KW-0521">NADP</keyword>
<name>A0A2W0HC50_9BACI</name>
<dbReference type="EC" id="5.3.3.2" evidence="11"/>
<sequence length="354" mass="37931">MSRAQRKIDHLRGAMNSGLSEHSGLEDIRFVHQSVSEVNTGDISLEAKVGELVFSSPVFINAMTGGGGDATEKINAALAEAAAELNIPVAVGSQMSAIKDPAERRSYEVVRKSNPNGLVFANVGSEASSAQAMECIDMLQADAIQIHLNVIQELVMPEGDRDFTGTLERIRLISEACSIPVIVKEVGFGMSRESAGLLYDAGAAVIDAGGFGGTNFSRIENERRKKQMTFFNDWGIPTACSVAEVASVDTDKPVFASGGIRSAMDIAKCLALGASAAGMAGQMLKWVEQGGTACVVENIRHVEEELKWIMTALGIKDVQSFLRVPVVISGHTYHWLAERGIKTEVFSRRSLLDG</sequence>
<feature type="binding site" evidence="11">
    <location>
        <begin position="280"/>
        <end position="281"/>
    </location>
    <ligand>
        <name>FMN</name>
        <dbReference type="ChEBI" id="CHEBI:58210"/>
    </ligand>
</feature>
<dbReference type="GO" id="GO:0004452">
    <property type="term" value="F:isopentenyl-diphosphate delta-isomerase activity"/>
    <property type="evidence" value="ECO:0007669"/>
    <property type="project" value="UniProtKB-UniRule"/>
</dbReference>
<comment type="similarity">
    <text evidence="11">Belongs to the IPP isomerase type 2 family.</text>
</comment>
<dbReference type="GO" id="GO:0070402">
    <property type="term" value="F:NADPH binding"/>
    <property type="evidence" value="ECO:0007669"/>
    <property type="project" value="UniProtKB-UniRule"/>
</dbReference>
<keyword evidence="14" id="KW-1185">Reference proteome</keyword>
<feature type="binding site" evidence="11">
    <location>
        <position position="184"/>
    </location>
    <ligand>
        <name>FMN</name>
        <dbReference type="ChEBI" id="CHEBI:58210"/>
    </ligand>
</feature>
<comment type="catalytic activity">
    <reaction evidence="11">
        <text>isopentenyl diphosphate = dimethylallyl diphosphate</text>
        <dbReference type="Rhea" id="RHEA:23284"/>
        <dbReference type="ChEBI" id="CHEBI:57623"/>
        <dbReference type="ChEBI" id="CHEBI:128769"/>
        <dbReference type="EC" id="5.3.3.2"/>
    </reaction>
</comment>
<keyword evidence="3 11" id="KW-0285">Flavoprotein</keyword>
<comment type="cofactor">
    <cofactor evidence="11">
        <name>NADPH</name>
        <dbReference type="ChEBI" id="CHEBI:57783"/>
    </cofactor>
</comment>
<feature type="binding site" evidence="11">
    <location>
        <position position="214"/>
    </location>
    <ligand>
        <name>FMN</name>
        <dbReference type="ChEBI" id="CHEBI:58210"/>
    </ligand>
</feature>
<dbReference type="Gene3D" id="3.20.20.70">
    <property type="entry name" value="Aldolase class I"/>
    <property type="match status" value="1"/>
</dbReference>
<evidence type="ECO:0000256" key="2">
    <source>
        <dbReference type="ARBA" id="ARBA00022490"/>
    </source>
</evidence>
<dbReference type="EMBL" id="PDOF01000001">
    <property type="protein sequence ID" value="PYZ98441.1"/>
    <property type="molecule type" value="Genomic_DNA"/>
</dbReference>
<feature type="binding site" evidence="11">
    <location>
        <begin position="62"/>
        <end position="64"/>
    </location>
    <ligand>
        <name>FMN</name>
        <dbReference type="ChEBI" id="CHEBI:58210"/>
    </ligand>
</feature>
<evidence type="ECO:0000256" key="6">
    <source>
        <dbReference type="ARBA" id="ARBA00022842"/>
    </source>
</evidence>
<feature type="binding site" evidence="11">
    <location>
        <position position="93"/>
    </location>
    <ligand>
        <name>FMN</name>
        <dbReference type="ChEBI" id="CHEBI:58210"/>
    </ligand>
</feature>
<dbReference type="GO" id="GO:0000287">
    <property type="term" value="F:magnesium ion binding"/>
    <property type="evidence" value="ECO:0007669"/>
    <property type="project" value="UniProtKB-UniRule"/>
</dbReference>
<dbReference type="PIRSF" id="PIRSF003314">
    <property type="entry name" value="IPP_isomerase"/>
    <property type="match status" value="1"/>
</dbReference>
<dbReference type="HAMAP" id="MF_00354">
    <property type="entry name" value="Idi_2"/>
    <property type="match status" value="1"/>
</dbReference>
<feature type="domain" description="FMN-dependent dehydrogenase" evidence="12">
    <location>
        <begin position="164"/>
        <end position="320"/>
    </location>
</feature>
<evidence type="ECO:0000256" key="11">
    <source>
        <dbReference type="HAMAP-Rule" id="MF_00354"/>
    </source>
</evidence>
<evidence type="ECO:0000256" key="4">
    <source>
        <dbReference type="ARBA" id="ARBA00022643"/>
    </source>
</evidence>
<comment type="cofactor">
    <cofactor evidence="1 11">
        <name>FMN</name>
        <dbReference type="ChEBI" id="CHEBI:58210"/>
    </cofactor>
</comment>
<evidence type="ECO:0000256" key="10">
    <source>
        <dbReference type="ARBA" id="ARBA00025810"/>
    </source>
</evidence>
<dbReference type="InterPro" id="IPR000262">
    <property type="entry name" value="FMN-dep_DH"/>
</dbReference>
<feature type="binding site" evidence="11">
    <location>
        <position position="152"/>
    </location>
    <ligand>
        <name>substrate</name>
    </ligand>
</feature>
<dbReference type="Proteomes" id="UP000248066">
    <property type="component" value="Unassembled WGS sequence"/>
</dbReference>
<feature type="binding site" evidence="11">
    <location>
        <begin position="259"/>
        <end position="261"/>
    </location>
    <ligand>
        <name>FMN</name>
        <dbReference type="ChEBI" id="CHEBI:58210"/>
    </ligand>
</feature>
<evidence type="ECO:0000259" key="12">
    <source>
        <dbReference type="Pfam" id="PF01070"/>
    </source>
</evidence>
<evidence type="ECO:0000256" key="7">
    <source>
        <dbReference type="ARBA" id="ARBA00022857"/>
    </source>
</evidence>
<comment type="subunit">
    <text evidence="10 11">Homooctamer. Dimer of tetramers.</text>
</comment>
<comment type="cofactor">
    <cofactor evidence="11">
        <name>Mg(2+)</name>
        <dbReference type="ChEBI" id="CHEBI:18420"/>
    </cofactor>
</comment>
<comment type="caution">
    <text evidence="11">Lacks conserved residue(s) required for the propagation of feature annotation.</text>
</comment>
<dbReference type="Pfam" id="PF01070">
    <property type="entry name" value="FMN_dh"/>
    <property type="match status" value="1"/>
</dbReference>
<evidence type="ECO:0000256" key="5">
    <source>
        <dbReference type="ARBA" id="ARBA00022723"/>
    </source>
</evidence>